<dbReference type="OrthoDB" id="9786503at2"/>
<dbReference type="Pfam" id="PF13649">
    <property type="entry name" value="Methyltransf_25"/>
    <property type="match status" value="1"/>
</dbReference>
<dbReference type="EMBL" id="CYSB01000040">
    <property type="protein sequence ID" value="CUH69629.1"/>
    <property type="molecule type" value="Genomic_DNA"/>
</dbReference>
<dbReference type="SUPFAM" id="SSF53335">
    <property type="entry name" value="S-adenosyl-L-methionine-dependent methyltransferases"/>
    <property type="match status" value="1"/>
</dbReference>
<evidence type="ECO:0000313" key="3">
    <source>
        <dbReference type="EMBL" id="CUH73032.1"/>
    </source>
</evidence>
<dbReference type="Proteomes" id="UP000051086">
    <property type="component" value="Unassembled WGS sequence"/>
</dbReference>
<protein>
    <submittedName>
        <fullName evidence="3">Tellurite resistance protein TehB</fullName>
    </submittedName>
</protein>
<gene>
    <name evidence="2" type="ORF">TL5118_03598</name>
    <name evidence="3" type="ORF">TL5120_02838</name>
</gene>
<name>A0A0P1FVW6_9RHOB</name>
<feature type="domain" description="Methyltransferase" evidence="1">
    <location>
        <begin position="36"/>
        <end position="128"/>
    </location>
</feature>
<proteinExistence type="predicted"/>
<dbReference type="CDD" id="cd02440">
    <property type="entry name" value="AdoMet_MTases"/>
    <property type="match status" value="1"/>
</dbReference>
<evidence type="ECO:0000259" key="1">
    <source>
        <dbReference type="Pfam" id="PF13649"/>
    </source>
</evidence>
<evidence type="ECO:0000313" key="5">
    <source>
        <dbReference type="Proteomes" id="UP000051887"/>
    </source>
</evidence>
<organism evidence="3 5">
    <name type="scientific">Thalassovita autumnalis</name>
    <dbReference type="NCBI Taxonomy" id="2072972"/>
    <lineage>
        <taxon>Bacteria</taxon>
        <taxon>Pseudomonadati</taxon>
        <taxon>Pseudomonadota</taxon>
        <taxon>Alphaproteobacteria</taxon>
        <taxon>Rhodobacterales</taxon>
        <taxon>Roseobacteraceae</taxon>
        <taxon>Thalassovita</taxon>
    </lineage>
</organism>
<reference evidence="3 5" key="2">
    <citation type="submission" date="2015-09" db="EMBL/GenBank/DDBJ databases">
        <authorList>
            <consortium name="Swine Surveillance"/>
        </authorList>
    </citation>
    <scope>NUCLEOTIDE SEQUENCE [LARGE SCALE GENOMIC DNA]</scope>
    <source>
        <strain evidence="3 5">5120</strain>
    </source>
</reference>
<sequence>MWEERYAGSADYVFGTAPAQFLRDHLDYLIAGQSALAVADGEGRNSVFMAERGLEVTALEFAPTALDRARSLATEKQVAVDFQHCDILNDPWPKAQYDIVAGIFIQFVGPEGRAVQFERMQAATKPGGVVMLHGYTQKQLDYGTGGPPFLENLYTPEMLRAAFSGWEIVTLEAYEREVQEGRGHSGMSALIDLIARKPEV</sequence>
<dbReference type="AlphaFoldDB" id="A0A0P1FVW6"/>
<keyword evidence="4" id="KW-1185">Reference proteome</keyword>
<dbReference type="Gene3D" id="3.40.50.150">
    <property type="entry name" value="Vaccinia Virus protein VP39"/>
    <property type="match status" value="1"/>
</dbReference>
<dbReference type="RefSeq" id="WP_058244189.1">
    <property type="nucleotide sequence ID" value="NZ_CYSB01000040.1"/>
</dbReference>
<reference evidence="2 4" key="1">
    <citation type="submission" date="2015-09" db="EMBL/GenBank/DDBJ databases">
        <authorList>
            <person name="Rodrigo-Torres L."/>
            <person name="Arahal D.R."/>
        </authorList>
    </citation>
    <scope>NUCLEOTIDE SEQUENCE [LARGE SCALE GENOMIC DNA]</scope>
    <source>
        <strain evidence="2 4">CECT 5118</strain>
    </source>
</reference>
<accession>A0A0P1FVW6</accession>
<dbReference type="InterPro" id="IPR041698">
    <property type="entry name" value="Methyltransf_25"/>
</dbReference>
<dbReference type="Proteomes" id="UP000051887">
    <property type="component" value="Unassembled WGS sequence"/>
</dbReference>
<dbReference type="EMBL" id="CYSC01000035">
    <property type="protein sequence ID" value="CUH73032.1"/>
    <property type="molecule type" value="Genomic_DNA"/>
</dbReference>
<evidence type="ECO:0000313" key="2">
    <source>
        <dbReference type="EMBL" id="CUH69629.1"/>
    </source>
</evidence>
<dbReference type="InterPro" id="IPR029063">
    <property type="entry name" value="SAM-dependent_MTases_sf"/>
</dbReference>
<evidence type="ECO:0000313" key="4">
    <source>
        <dbReference type="Proteomes" id="UP000051086"/>
    </source>
</evidence>